<dbReference type="InterPro" id="IPR001387">
    <property type="entry name" value="Cro/C1-type_HTH"/>
</dbReference>
<dbReference type="Pfam" id="PF01381">
    <property type="entry name" value="HTH_3"/>
    <property type="match status" value="1"/>
</dbReference>
<accession>A0A1I2RP37</accession>
<dbReference type="PANTHER" id="PTHR37038">
    <property type="entry name" value="TRANSCRIPTIONAL REGULATOR-RELATED"/>
    <property type="match status" value="1"/>
</dbReference>
<dbReference type="AlphaFoldDB" id="A0A1I2RP37"/>
<sequence length="76" mass="8702">MNYGKIFKLLRKEQGLSQKQVAAGIVSQSTLSRFEESGNIDFLSFILLLKRLGMTPLEFIQYCDDFEIGDSDYCLK</sequence>
<dbReference type="InterPro" id="IPR010982">
    <property type="entry name" value="Lambda_DNA-bd_dom_sf"/>
</dbReference>
<dbReference type="GeneID" id="29803224"/>
<dbReference type="Gene3D" id="1.25.40.10">
    <property type="entry name" value="Tetratricopeptide repeat domain"/>
    <property type="match status" value="1"/>
</dbReference>
<evidence type="ECO:0000259" key="1">
    <source>
        <dbReference type="PROSITE" id="PS50943"/>
    </source>
</evidence>
<name>A0A1I2RP37_9LACO</name>
<dbReference type="InterPro" id="IPR053163">
    <property type="entry name" value="HTH-type_regulator_Rgg"/>
</dbReference>
<dbReference type="OrthoDB" id="2311615at2"/>
<dbReference type="CDD" id="cd00093">
    <property type="entry name" value="HTH_XRE"/>
    <property type="match status" value="1"/>
</dbReference>
<dbReference type="GO" id="GO:0003677">
    <property type="term" value="F:DNA binding"/>
    <property type="evidence" value="ECO:0007669"/>
    <property type="project" value="InterPro"/>
</dbReference>
<proteinExistence type="predicted"/>
<reference evidence="3" key="1">
    <citation type="submission" date="2016-10" db="EMBL/GenBank/DDBJ databases">
        <authorList>
            <person name="Varghese N."/>
            <person name="Submissions S."/>
        </authorList>
    </citation>
    <scope>NUCLEOTIDE SEQUENCE [LARGE SCALE GENOMIC DNA]</scope>
    <source>
        <strain evidence="3">DSM 20403</strain>
    </source>
</reference>
<gene>
    <name evidence="2" type="ORF">SAMN02910432_01304</name>
</gene>
<evidence type="ECO:0000313" key="3">
    <source>
        <dbReference type="Proteomes" id="UP000182635"/>
    </source>
</evidence>
<dbReference type="InterPro" id="IPR011990">
    <property type="entry name" value="TPR-like_helical_dom_sf"/>
</dbReference>
<organism evidence="2 3">
    <name type="scientific">Ligilactobacillus ruminis DSM 20403 = NBRC 102161</name>
    <dbReference type="NCBI Taxonomy" id="1423798"/>
    <lineage>
        <taxon>Bacteria</taxon>
        <taxon>Bacillati</taxon>
        <taxon>Bacillota</taxon>
        <taxon>Bacilli</taxon>
        <taxon>Lactobacillales</taxon>
        <taxon>Lactobacillaceae</taxon>
        <taxon>Ligilactobacillus</taxon>
    </lineage>
</organism>
<feature type="domain" description="HTH cro/C1-type" evidence="1">
    <location>
        <begin position="7"/>
        <end position="59"/>
    </location>
</feature>
<dbReference type="RefSeq" id="WP_041820184.1">
    <property type="nucleotide sequence ID" value="NZ_AYYL01000012.1"/>
</dbReference>
<dbReference type="SUPFAM" id="SSF47413">
    <property type="entry name" value="lambda repressor-like DNA-binding domains"/>
    <property type="match status" value="1"/>
</dbReference>
<dbReference type="PROSITE" id="PS50943">
    <property type="entry name" value="HTH_CROC1"/>
    <property type="match status" value="1"/>
</dbReference>
<protein>
    <submittedName>
        <fullName evidence="2">Helix-turn-helix</fullName>
    </submittedName>
</protein>
<evidence type="ECO:0000313" key="2">
    <source>
        <dbReference type="EMBL" id="SFG42282.1"/>
    </source>
</evidence>
<dbReference type="Proteomes" id="UP000182635">
    <property type="component" value="Unassembled WGS sequence"/>
</dbReference>
<dbReference type="EMBL" id="FOPI01000019">
    <property type="protein sequence ID" value="SFG42282.1"/>
    <property type="molecule type" value="Genomic_DNA"/>
</dbReference>
<dbReference type="SMART" id="SM00530">
    <property type="entry name" value="HTH_XRE"/>
    <property type="match status" value="1"/>
</dbReference>